<dbReference type="Gene3D" id="3.40.140.80">
    <property type="match status" value="1"/>
</dbReference>
<dbReference type="InterPro" id="IPR053174">
    <property type="entry name" value="LpxI"/>
</dbReference>
<reference evidence="3 4" key="2">
    <citation type="journal article" date="2016" name="Sci. Rep.">
        <title>The genome of Rhizobiales bacteria in predatory ants reveals urease gene functions but no genes for nitrogen fixation.</title>
        <authorList>
            <person name="Neuvonen M.M."/>
            <person name="Tamarit D."/>
            <person name="Naslund K."/>
            <person name="Liebig J."/>
            <person name="Feldhaar H."/>
            <person name="Moran N.A."/>
            <person name="Guy L."/>
            <person name="Andersson S.G."/>
        </authorList>
    </citation>
    <scope>NUCLEOTIDE SEQUENCE [LARGE SCALE GENOMIC DNA]</scope>
    <source>
        <strain evidence="3 4">Hsal</strain>
    </source>
</reference>
<evidence type="ECO:0000313" key="3">
    <source>
        <dbReference type="EMBL" id="AQS41459.1"/>
    </source>
</evidence>
<protein>
    <recommendedName>
        <fullName evidence="5">Phosphatidate cytidyltransferase</fullName>
    </recommendedName>
</protein>
<feature type="domain" description="LpxI C-terminal" evidence="1">
    <location>
        <begin position="153"/>
        <end position="284"/>
    </location>
</feature>
<dbReference type="InterPro" id="IPR043167">
    <property type="entry name" value="LpxI_C_sf"/>
</dbReference>
<evidence type="ECO:0000259" key="2">
    <source>
        <dbReference type="Pfam" id="PF17930"/>
    </source>
</evidence>
<dbReference type="InterPro" id="IPR010415">
    <property type="entry name" value="LpxI_C"/>
</dbReference>
<feature type="domain" description="LpxI N-terminal" evidence="2">
    <location>
        <begin position="17"/>
        <end position="144"/>
    </location>
</feature>
<dbReference type="PANTHER" id="PTHR39962">
    <property type="entry name" value="BLL4848 PROTEIN"/>
    <property type="match status" value="1"/>
</dbReference>
<gene>
    <name evidence="3" type="ORF">BHV28_07590</name>
</gene>
<proteinExistence type="predicted"/>
<dbReference type="EMBL" id="CP017315">
    <property type="protein sequence ID" value="AQS41459.1"/>
    <property type="molecule type" value="Genomic_DNA"/>
</dbReference>
<dbReference type="Proteomes" id="UP000188912">
    <property type="component" value="Chromosome"/>
</dbReference>
<evidence type="ECO:0000313" key="4">
    <source>
        <dbReference type="Proteomes" id="UP000188912"/>
    </source>
</evidence>
<evidence type="ECO:0000259" key="1">
    <source>
        <dbReference type="Pfam" id="PF06230"/>
    </source>
</evidence>
<sequence>MQEAGSGAAGTVLTGRTAVIAGNGRLPVAVANALRDTGQNPFLVLLRGEADKQLYDFEHCEISVVEFARLIESMQKAGVRNVVLAGGIVSRPHWRDLRFDIPTLKALPRLFRALGRGDDALLRAFIGLVESYGFRVVGAHQVVPVLLAPRGVRLTRKKAGKTEERNIEQATEAARQLGVLDVGQGAVAVGGRVVALEGAEGTDNMLKRVAEMRQERRIPREGGVLVKTMKPTQDKRADLPAIGPQTVKNAHQAGLYGIVVEADRSFILEFEKTMELADHYGMFIESR</sequence>
<dbReference type="STRING" id="1902579.BHV28_07590"/>
<evidence type="ECO:0008006" key="5">
    <source>
        <dbReference type="Google" id="ProtNLM"/>
    </source>
</evidence>
<dbReference type="Pfam" id="PF17930">
    <property type="entry name" value="LpxI_N"/>
    <property type="match status" value="1"/>
</dbReference>
<dbReference type="PANTHER" id="PTHR39962:SF1">
    <property type="entry name" value="LPXI FAMILY PROTEIN"/>
    <property type="match status" value="1"/>
</dbReference>
<reference evidence="3 4" key="1">
    <citation type="journal article" date="2010" name="Science">
        <title>Genomic comparison of the ants Camponotus floridanus and Harpegnathos saltator.</title>
        <authorList>
            <person name="Bonasio R."/>
            <person name="Zhang G."/>
            <person name="Ye C."/>
            <person name="Mutti N.S."/>
            <person name="Fang X."/>
            <person name="Qin N."/>
            <person name="Donahue G."/>
            <person name="Yang P."/>
            <person name="Li Q."/>
            <person name="Li C."/>
            <person name="Zhang P."/>
            <person name="Huang Z."/>
            <person name="Berger S.L."/>
            <person name="Reinberg D."/>
            <person name="Wang J."/>
            <person name="Liebig J."/>
        </authorList>
    </citation>
    <scope>NUCLEOTIDE SEQUENCE [LARGE SCALE GENOMIC DNA]</scope>
    <source>
        <strain evidence="3 4">Hsal</strain>
    </source>
</reference>
<dbReference type="Gene3D" id="3.40.50.20">
    <property type="match status" value="1"/>
</dbReference>
<keyword evidence="4" id="KW-1185">Reference proteome</keyword>
<accession>A0A1U9JUB6</accession>
<organism evidence="3 4">
    <name type="scientific">Candidatus Tokpelaia hoelldobleri</name>
    <dbReference type="NCBI Taxonomy" id="1902579"/>
    <lineage>
        <taxon>Bacteria</taxon>
        <taxon>Pseudomonadati</taxon>
        <taxon>Pseudomonadota</taxon>
        <taxon>Alphaproteobacteria</taxon>
        <taxon>Hyphomicrobiales</taxon>
        <taxon>Candidatus Tokpelaia</taxon>
    </lineage>
</organism>
<dbReference type="InterPro" id="IPR041255">
    <property type="entry name" value="LpxI_N"/>
</dbReference>
<dbReference type="AlphaFoldDB" id="A0A1U9JUB6"/>
<dbReference type="Pfam" id="PF06230">
    <property type="entry name" value="LpxI_C"/>
    <property type="match status" value="1"/>
</dbReference>
<name>A0A1U9JUB6_9HYPH</name>
<dbReference type="KEGG" id="thd:BHV28_07590"/>